<accession>A0ABD6YYF8</accession>
<organism evidence="3 4">
    <name type="scientific">Enterococcus casseliflavus</name>
    <name type="common">Enterococcus flavescens</name>
    <dbReference type="NCBI Taxonomy" id="37734"/>
    <lineage>
        <taxon>Bacteria</taxon>
        <taxon>Bacillati</taxon>
        <taxon>Bacillota</taxon>
        <taxon>Bacilli</taxon>
        <taxon>Lactobacillales</taxon>
        <taxon>Enterococcaceae</taxon>
        <taxon>Enterococcus</taxon>
    </lineage>
</organism>
<dbReference type="Proteomes" id="UP000422837">
    <property type="component" value="Chromosome"/>
</dbReference>
<evidence type="ECO:0000313" key="3">
    <source>
        <dbReference type="EMBL" id="QGN29170.1"/>
    </source>
</evidence>
<reference evidence="3 4" key="1">
    <citation type="submission" date="2019-11" db="EMBL/GenBank/DDBJ databases">
        <title>Detection and genome characteristic of a blood enterococcus casselifavus isolate from Zhengzhou,china.</title>
        <authorList>
            <person name="Wen P."/>
        </authorList>
    </citation>
    <scope>NUCLEOTIDE SEQUENCE [LARGE SCALE GENOMIC DNA]</scope>
    <source>
        <strain evidence="3 4">EC291</strain>
    </source>
</reference>
<dbReference type="RefSeq" id="WP_154694355.1">
    <property type="nucleotide sequence ID" value="NZ_CP046123.1"/>
</dbReference>
<proteinExistence type="predicted"/>
<dbReference type="Gene3D" id="1.10.10.1400">
    <property type="entry name" value="Terminase, small subunit, N-terminal DNA-binding domain, HTH motif"/>
    <property type="match status" value="1"/>
</dbReference>
<dbReference type="InterPro" id="IPR052404">
    <property type="entry name" value="SPP1-like_terminase"/>
</dbReference>
<protein>
    <submittedName>
        <fullName evidence="3">Terminase small subunit</fullName>
    </submittedName>
</protein>
<keyword evidence="2" id="KW-0231">Viral genome packaging</keyword>
<dbReference type="InterPro" id="IPR005335">
    <property type="entry name" value="Terminase_ssu"/>
</dbReference>
<evidence type="ECO:0000256" key="2">
    <source>
        <dbReference type="ARBA" id="ARBA00023219"/>
    </source>
</evidence>
<dbReference type="Pfam" id="PF03592">
    <property type="entry name" value="Terminase_2"/>
    <property type="match status" value="1"/>
</dbReference>
<evidence type="ECO:0000256" key="1">
    <source>
        <dbReference type="ARBA" id="ARBA00022612"/>
    </source>
</evidence>
<dbReference type="InterPro" id="IPR038713">
    <property type="entry name" value="Terminase_Gp1_N_sf"/>
</dbReference>
<dbReference type="EMBL" id="CP046123">
    <property type="protein sequence ID" value="QGN29170.1"/>
    <property type="molecule type" value="Genomic_DNA"/>
</dbReference>
<dbReference type="AlphaFoldDB" id="A0ABD6YYF8"/>
<name>A0ABD6YYF8_ENTCA</name>
<dbReference type="Gene3D" id="6.10.140.2160">
    <property type="match status" value="1"/>
</dbReference>
<sequence>MSLNPKQRAFADEYIITGNAEQSAIKAGYSESYARGQSYKLLANVGIKEYIDQRIQEIQNDKILTQTEILVMLSEIAKGEIPEVKEVVTKKGEFVVNPNSEDGKKQLVYNERVELIPIPPKTSDKNKALELLGKRYAMWTDKQDITANEVVTIVDDIDE</sequence>
<gene>
    <name evidence="3" type="ORF">GFU50_06510</name>
</gene>
<dbReference type="PANTHER" id="PTHR41328">
    <property type="entry name" value="TERMINASE SMALL SUBUNIT-RELATED"/>
    <property type="match status" value="1"/>
</dbReference>
<dbReference type="PANTHER" id="PTHR41328:SF2">
    <property type="entry name" value="TERMINASE SMALL SUBUNIT"/>
    <property type="match status" value="1"/>
</dbReference>
<evidence type="ECO:0000313" key="4">
    <source>
        <dbReference type="Proteomes" id="UP000422837"/>
    </source>
</evidence>
<keyword evidence="1" id="KW-1188">Viral release from host cell</keyword>